<comment type="caution">
    <text evidence="3">The sequence shown here is derived from an EMBL/GenBank/DDBJ whole genome shotgun (WGS) entry which is preliminary data.</text>
</comment>
<evidence type="ECO:0000313" key="4">
    <source>
        <dbReference type="Proteomes" id="UP001139263"/>
    </source>
</evidence>
<dbReference type="InterPro" id="IPR007159">
    <property type="entry name" value="SpoVT-AbrB_dom"/>
</dbReference>
<proteinExistence type="predicted"/>
<keyword evidence="4" id="KW-1185">Reference proteome</keyword>
<dbReference type="Gene3D" id="2.10.260.10">
    <property type="match status" value="1"/>
</dbReference>
<dbReference type="SMART" id="SM00966">
    <property type="entry name" value="SpoVT_AbrB"/>
    <property type="match status" value="1"/>
</dbReference>
<reference evidence="3" key="1">
    <citation type="submission" date="2022-03" db="EMBL/GenBank/DDBJ databases">
        <title>Draft Genome Sequence of Firmicute Strain S0AB, a Heterotrophic Iron/Sulfur-Oxidizing Extreme Acidophile.</title>
        <authorList>
            <person name="Vergara E."/>
            <person name="Pakostova E."/>
            <person name="Johnson D.B."/>
            <person name="Holmes D.S."/>
        </authorList>
    </citation>
    <scope>NUCLEOTIDE SEQUENCE</scope>
    <source>
        <strain evidence="3">S0AB</strain>
    </source>
</reference>
<dbReference type="GO" id="GO:0003677">
    <property type="term" value="F:DNA binding"/>
    <property type="evidence" value="ECO:0007669"/>
    <property type="project" value="UniProtKB-UniRule"/>
</dbReference>
<dbReference type="Pfam" id="PF04014">
    <property type="entry name" value="MazE_antitoxin"/>
    <property type="match status" value="1"/>
</dbReference>
<name>A0A9X1VBB3_9BACL</name>
<evidence type="ECO:0000313" key="3">
    <source>
        <dbReference type="EMBL" id="MCI0184694.1"/>
    </source>
</evidence>
<organism evidence="3 4">
    <name type="scientific">Sulfoacidibacillus ferrooxidans</name>
    <dbReference type="NCBI Taxonomy" id="2005001"/>
    <lineage>
        <taxon>Bacteria</taxon>
        <taxon>Bacillati</taxon>
        <taxon>Bacillota</taxon>
        <taxon>Bacilli</taxon>
        <taxon>Bacillales</taxon>
        <taxon>Alicyclobacillaceae</taxon>
        <taxon>Sulfoacidibacillus</taxon>
    </lineage>
</organism>
<dbReference type="AlphaFoldDB" id="A0A9X1VBB3"/>
<dbReference type="PANTHER" id="PTHR36432">
    <property type="match status" value="1"/>
</dbReference>
<keyword evidence="1" id="KW-0238">DNA-binding</keyword>
<dbReference type="PROSITE" id="PS51740">
    <property type="entry name" value="SPOVT_ABRB"/>
    <property type="match status" value="1"/>
</dbReference>
<accession>A0A9X1VBB3</accession>
<evidence type="ECO:0000259" key="2">
    <source>
        <dbReference type="PROSITE" id="PS51740"/>
    </source>
</evidence>
<dbReference type="SUPFAM" id="SSF89447">
    <property type="entry name" value="AbrB/MazE/MraZ-like"/>
    <property type="match status" value="1"/>
</dbReference>
<dbReference type="Proteomes" id="UP001139263">
    <property type="component" value="Unassembled WGS sequence"/>
</dbReference>
<feature type="domain" description="SpoVT-AbrB" evidence="2">
    <location>
        <begin position="5"/>
        <end position="50"/>
    </location>
</feature>
<protein>
    <recommendedName>
        <fullName evidence="2">SpoVT-AbrB domain-containing protein</fullName>
    </recommendedName>
</protein>
<dbReference type="EMBL" id="JALBUF010000021">
    <property type="protein sequence ID" value="MCI0184694.1"/>
    <property type="molecule type" value="Genomic_DNA"/>
</dbReference>
<dbReference type="InterPro" id="IPR037914">
    <property type="entry name" value="SpoVT-AbrB_sf"/>
</dbReference>
<dbReference type="PANTHER" id="PTHR36432:SF4">
    <property type="entry name" value="TRANSITION STATE REGULATOR ABH-RELATED"/>
    <property type="match status" value="1"/>
</dbReference>
<gene>
    <name evidence="3" type="ORF">MM817_02991</name>
</gene>
<dbReference type="InterPro" id="IPR052731">
    <property type="entry name" value="B_subtilis_Trans_State_Reg"/>
</dbReference>
<sequence>MKATGVCRNVDQLGRIVIPKELRHTLGMEFKDPIEYFLDGHQIILRKYQSTCEFCRARKNLIELHRKKVCRSCANELAALIRT</sequence>
<evidence type="ECO:0000256" key="1">
    <source>
        <dbReference type="PROSITE-ProRule" id="PRU01076"/>
    </source>
</evidence>